<keyword evidence="18" id="KW-1185">Reference proteome</keyword>
<dbReference type="PANTHER" id="PTHR13780">
    <property type="entry name" value="AMP-ACTIVATED PROTEIN KINASE, GAMMA REGULATORY SUBUNIT"/>
    <property type="match status" value="1"/>
</dbReference>
<protein>
    <recommendedName>
        <fullName evidence="14">5'-AMP-activated protein kinase subunit gamma</fullName>
    </recommendedName>
</protein>
<dbReference type="CDD" id="cd04618">
    <property type="entry name" value="CBS_euAMPK_gamma-like_repeat1"/>
    <property type="match status" value="1"/>
</dbReference>
<evidence type="ECO:0000256" key="4">
    <source>
        <dbReference type="ARBA" id="ARBA00022490"/>
    </source>
</evidence>
<sequence length="342" mass="38402">MTDVNSSNIAPAPSGVSPSDYISSLTTEQIDHDQKLGIKAIRLFLQSKTSYDVLPVSYRLVVLETSLLVKKSLNILLQNNIVSAPVWNNKTSRFAGLLSSSDFINVIQYYFQFPDKVDLVDQLTLNGLRDIEQALGVDQIETISIHPFKSLYEACVKMLESRSRRIPLIDEDEKTHREIVVSVLTQYRILKFVALNCKETKMLLKPIKDIKSLNLSKNLSTSTMDTPVIDVIHMLSKNSVSSIPVVDDTGKLINVYEAYDVLTLVKGGIYTDLDLTVGDALLRRAEDFEGVHTCTGNDRLSTIMDTIRKSRLHRLFVVDDESRLLSVITLSDILNYVLFGDD</sequence>
<dbReference type="EMBL" id="GL996524">
    <property type="protein sequence ID" value="EGV63553.1"/>
    <property type="molecule type" value="Genomic_DNA"/>
</dbReference>
<keyword evidence="10" id="KW-0804">Transcription</keyword>
<dbReference type="InterPro" id="IPR046342">
    <property type="entry name" value="CBS_dom_sf"/>
</dbReference>
<evidence type="ECO:0000259" key="16">
    <source>
        <dbReference type="PROSITE" id="PS51371"/>
    </source>
</evidence>
<evidence type="ECO:0000256" key="15">
    <source>
        <dbReference type="PROSITE-ProRule" id="PRU00703"/>
    </source>
</evidence>
<evidence type="ECO:0000256" key="5">
    <source>
        <dbReference type="ARBA" id="ARBA00022737"/>
    </source>
</evidence>
<dbReference type="PANTHER" id="PTHR13780:SF35">
    <property type="entry name" value="LD22662P"/>
    <property type="match status" value="1"/>
</dbReference>
<organism evidence="18">
    <name type="scientific">Candida tenuis (strain ATCC 10573 / BCRC 21748 / CBS 615 / JCM 9827 / NBRC 10315 / NRRL Y-1498 / VKM Y-70)</name>
    <name type="common">Yeast</name>
    <name type="synonym">Yamadazyma tenuis</name>
    <dbReference type="NCBI Taxonomy" id="590646"/>
    <lineage>
        <taxon>Eukaryota</taxon>
        <taxon>Fungi</taxon>
        <taxon>Dikarya</taxon>
        <taxon>Ascomycota</taxon>
        <taxon>Saccharomycotina</taxon>
        <taxon>Pichiomycetes</taxon>
        <taxon>Debaryomycetaceae</taxon>
        <taxon>Yamadazyma</taxon>
    </lineage>
</organism>
<evidence type="ECO:0000313" key="18">
    <source>
        <dbReference type="Proteomes" id="UP000000707"/>
    </source>
</evidence>
<dbReference type="GO" id="GO:0019887">
    <property type="term" value="F:protein kinase regulator activity"/>
    <property type="evidence" value="ECO:0007669"/>
    <property type="project" value="TreeGrafter"/>
</dbReference>
<dbReference type="AlphaFoldDB" id="G3B549"/>
<evidence type="ECO:0000256" key="10">
    <source>
        <dbReference type="ARBA" id="ARBA00023163"/>
    </source>
</evidence>
<dbReference type="GO" id="GO:0019901">
    <property type="term" value="F:protein kinase binding"/>
    <property type="evidence" value="ECO:0007669"/>
    <property type="project" value="TreeGrafter"/>
</dbReference>
<gene>
    <name evidence="17" type="ORF">CANTEDRAFT_114459</name>
</gene>
<dbReference type="EMBL" id="GL996524">
    <property type="protein sequence ID" value="EGV63552.1"/>
    <property type="molecule type" value="Genomic_DNA"/>
</dbReference>
<keyword evidence="7" id="KW-0067">ATP-binding</keyword>
<keyword evidence="11" id="KW-0539">Nucleus</keyword>
<evidence type="ECO:0000256" key="12">
    <source>
        <dbReference type="ARBA" id="ARBA00023277"/>
    </source>
</evidence>
<dbReference type="SMART" id="SM00116">
    <property type="entry name" value="CBS"/>
    <property type="match status" value="4"/>
</dbReference>
<dbReference type="GeneID" id="18247431"/>
<keyword evidence="5" id="KW-0677">Repeat</keyword>
<dbReference type="OrthoDB" id="286637at2759"/>
<feature type="domain" description="CBS" evidence="16">
    <location>
        <begin position="282"/>
        <end position="342"/>
    </location>
</feature>
<keyword evidence="12" id="KW-0119">Carbohydrate metabolism</keyword>
<dbReference type="Pfam" id="PF00571">
    <property type="entry name" value="CBS"/>
    <property type="match status" value="3"/>
</dbReference>
<evidence type="ECO:0000256" key="6">
    <source>
        <dbReference type="ARBA" id="ARBA00022741"/>
    </source>
</evidence>
<dbReference type="Proteomes" id="UP000000707">
    <property type="component" value="Unassembled WGS sequence"/>
</dbReference>
<reference evidence="17 18" key="1">
    <citation type="journal article" date="2011" name="Proc. Natl. Acad. Sci. U.S.A.">
        <title>Comparative genomics of xylose-fermenting fungi for enhanced biofuel production.</title>
        <authorList>
            <person name="Wohlbach D.J."/>
            <person name="Kuo A."/>
            <person name="Sato T.K."/>
            <person name="Potts K.M."/>
            <person name="Salamov A.A."/>
            <person name="LaButti K.M."/>
            <person name="Sun H."/>
            <person name="Clum A."/>
            <person name="Pangilinan J.L."/>
            <person name="Lindquist E.A."/>
            <person name="Lucas S."/>
            <person name="Lapidus A."/>
            <person name="Jin M."/>
            <person name="Gunawan C."/>
            <person name="Balan V."/>
            <person name="Dale B.E."/>
            <person name="Jeffries T.W."/>
            <person name="Zinkel R."/>
            <person name="Barry K.W."/>
            <person name="Grigoriev I.V."/>
            <person name="Gasch A.P."/>
        </authorList>
    </citation>
    <scope>NUCLEOTIDE SEQUENCE [LARGE SCALE GENOMIC DNA]</scope>
    <source>
        <strain evidence="17">ATCC 10573</strain>
        <strain evidence="18">ATCC 10573 / BCRC 21748 / CBS 615 / JCM 9827 / NBRC 10315 / NRRL Y-1498 / VKM Y-70</strain>
    </source>
</reference>
<dbReference type="STRING" id="590646.G3B549"/>
<dbReference type="KEGG" id="cten:18247431"/>
<comment type="similarity">
    <text evidence="3">Belongs to the 5'-AMP-activated protein kinase gamma subunit family.</text>
</comment>
<evidence type="ECO:0000256" key="2">
    <source>
        <dbReference type="ARBA" id="ARBA00004496"/>
    </source>
</evidence>
<evidence type="ECO:0000256" key="9">
    <source>
        <dbReference type="ARBA" id="ARBA00023122"/>
    </source>
</evidence>
<evidence type="ECO:0000256" key="1">
    <source>
        <dbReference type="ARBA" id="ARBA00004123"/>
    </source>
</evidence>
<evidence type="ECO:0000256" key="14">
    <source>
        <dbReference type="ARBA" id="ARBA00067396"/>
    </source>
</evidence>
<keyword evidence="6" id="KW-0547">Nucleotide-binding</keyword>
<dbReference type="eggNOG" id="KOG1764">
    <property type="taxonomic scope" value="Eukaryota"/>
</dbReference>
<evidence type="ECO:0000256" key="11">
    <source>
        <dbReference type="ARBA" id="ARBA00023242"/>
    </source>
</evidence>
<name>G3B549_CANTC</name>
<keyword evidence="4" id="KW-0963">Cytoplasm</keyword>
<dbReference type="GO" id="GO:0031588">
    <property type="term" value="C:nucleotide-activated protein kinase complex"/>
    <property type="evidence" value="ECO:0007669"/>
    <property type="project" value="TreeGrafter"/>
</dbReference>
<accession>G3B549</accession>
<dbReference type="FunFam" id="3.10.580.10:FF:000033">
    <property type="entry name" value="Nuclear protein SNF4"/>
    <property type="match status" value="1"/>
</dbReference>
<comment type="subcellular location">
    <subcellularLocation>
        <location evidence="2">Cytoplasm</location>
    </subcellularLocation>
    <subcellularLocation>
        <location evidence="1">Nucleus</location>
    </subcellularLocation>
</comment>
<keyword evidence="8" id="KW-0805">Transcription regulation</keyword>
<dbReference type="GO" id="GO:0005634">
    <property type="term" value="C:nucleus"/>
    <property type="evidence" value="ECO:0007669"/>
    <property type="project" value="UniProtKB-SubCell"/>
</dbReference>
<dbReference type="InterPro" id="IPR050511">
    <property type="entry name" value="AMPK_gamma/SDS23_families"/>
</dbReference>
<dbReference type="InterPro" id="IPR000644">
    <property type="entry name" value="CBS_dom"/>
</dbReference>
<keyword evidence="9 15" id="KW-0129">CBS domain</keyword>
<evidence type="ECO:0000256" key="3">
    <source>
        <dbReference type="ARBA" id="ARBA00006750"/>
    </source>
</evidence>
<evidence type="ECO:0000313" key="17">
    <source>
        <dbReference type="EMBL" id="EGV63552.1"/>
    </source>
</evidence>
<evidence type="ECO:0000256" key="8">
    <source>
        <dbReference type="ARBA" id="ARBA00023015"/>
    </source>
</evidence>
<dbReference type="HOGENOM" id="CLU_021740_1_0_1"/>
<proteinExistence type="inferred from homology"/>
<feature type="domain" description="CBS" evidence="16">
    <location>
        <begin position="137"/>
        <end position="202"/>
    </location>
</feature>
<dbReference type="PROSITE" id="PS51371">
    <property type="entry name" value="CBS"/>
    <property type="match status" value="3"/>
</dbReference>
<comment type="function">
    <text evidence="13">Adenine nucleotides-binding subunit gamma of AMP-activated protein kinase (AMPK), an energy sensor protein kinase that plays a key role in regulating cellular energy metabolism. In response to reduction of intracellular ATP levels, AMPK activates energy-producing pathways and inhibits energy-consuming processes: inhibits protein, carbohydrate and lipid biosynthesis, as well as cell growth and proliferation. AMPK acts via direct phosphorylation of metabolic enzymes, and by longer-term effects via phosphorylation of transcription regulators. Gamma non-catalytic subunit mediates binding to AMP, ADP and ATP, leading to activate or inhibit AMPK: AMP-binding results in allosteric activation of alpha catalytic subunit (SNF1) both by inducing phosphorylation and preventing dephosphorylation of catalytic subunits.</text>
</comment>
<dbReference type="GO" id="GO:0005737">
    <property type="term" value="C:cytoplasm"/>
    <property type="evidence" value="ECO:0007669"/>
    <property type="project" value="UniProtKB-SubCell"/>
</dbReference>
<dbReference type="CDD" id="cd04641">
    <property type="entry name" value="CBS_euAMPK_gamma-like_repeat2"/>
    <property type="match status" value="1"/>
</dbReference>
<evidence type="ECO:0000256" key="7">
    <source>
        <dbReference type="ARBA" id="ARBA00022840"/>
    </source>
</evidence>
<dbReference type="SUPFAM" id="SSF54631">
    <property type="entry name" value="CBS-domain pair"/>
    <property type="match status" value="2"/>
</dbReference>
<dbReference type="GO" id="GO:0005524">
    <property type="term" value="F:ATP binding"/>
    <property type="evidence" value="ECO:0007669"/>
    <property type="project" value="UniProtKB-KW"/>
</dbReference>
<evidence type="ECO:0000256" key="13">
    <source>
        <dbReference type="ARBA" id="ARBA00056256"/>
    </source>
</evidence>
<dbReference type="GO" id="GO:0016208">
    <property type="term" value="F:AMP binding"/>
    <property type="evidence" value="ECO:0007669"/>
    <property type="project" value="TreeGrafter"/>
</dbReference>
<dbReference type="Gene3D" id="3.10.580.10">
    <property type="entry name" value="CBS-domain"/>
    <property type="match status" value="2"/>
</dbReference>
<feature type="domain" description="CBS" evidence="16">
    <location>
        <begin position="215"/>
        <end position="273"/>
    </location>
</feature>